<name>A0A411WIG3_9GAMM</name>
<protein>
    <submittedName>
        <fullName evidence="2">Uncharacterized protein</fullName>
    </submittedName>
</protein>
<dbReference type="RefSeq" id="WP_130590955.1">
    <property type="nucleotide sequence ID" value="NZ_CP034752.1"/>
</dbReference>
<accession>A0A411WIG3</accession>
<dbReference type="KEGG" id="prag:EKN56_05900"/>
<evidence type="ECO:0000256" key="1">
    <source>
        <dbReference type="SAM" id="Coils"/>
    </source>
</evidence>
<dbReference type="Proteomes" id="UP000293154">
    <property type="component" value="Chromosome"/>
</dbReference>
<proteinExistence type="predicted"/>
<dbReference type="EMBL" id="CP034752">
    <property type="protein sequence ID" value="QBH95975.1"/>
    <property type="molecule type" value="Genomic_DNA"/>
</dbReference>
<keyword evidence="3" id="KW-1185">Reference proteome</keyword>
<keyword evidence="1" id="KW-0175">Coiled coil</keyword>
<dbReference type="AlphaFoldDB" id="A0A411WIG3"/>
<gene>
    <name evidence="2" type="ORF">EKN56_05900</name>
</gene>
<evidence type="ECO:0000313" key="3">
    <source>
        <dbReference type="Proteomes" id="UP000293154"/>
    </source>
</evidence>
<organism evidence="2 3">
    <name type="scientific">Limnobaculum zhutongyuii</name>
    <dbReference type="NCBI Taxonomy" id="2498113"/>
    <lineage>
        <taxon>Bacteria</taxon>
        <taxon>Pseudomonadati</taxon>
        <taxon>Pseudomonadota</taxon>
        <taxon>Gammaproteobacteria</taxon>
        <taxon>Enterobacterales</taxon>
        <taxon>Budviciaceae</taxon>
        <taxon>Limnobaculum</taxon>
    </lineage>
</organism>
<evidence type="ECO:0000313" key="2">
    <source>
        <dbReference type="EMBL" id="QBH95975.1"/>
    </source>
</evidence>
<dbReference type="OrthoDB" id="6594792at2"/>
<reference evidence="2 3" key="1">
    <citation type="submission" date="2019-03" db="EMBL/GenBank/DDBJ databases">
        <title>Pragia sp. nov. isolated from the gut tract of Carduelis flavirostris.</title>
        <authorList>
            <person name="Ge Y."/>
        </authorList>
    </citation>
    <scope>NUCLEOTIDE SEQUENCE [LARGE SCALE GENOMIC DNA]</scope>
    <source>
        <strain evidence="2 3">CF-458</strain>
    </source>
</reference>
<feature type="coiled-coil region" evidence="1">
    <location>
        <begin position="86"/>
        <end position="120"/>
    </location>
</feature>
<sequence length="125" mass="14593">MSNETEYPDNSDNVLAFTKRFNENADIKEMLNVSKAKKGEVYCRHERIEINEHQRSVTCRRCKAVVDPFDWINSVAKKEAIIAWELTSLRLEIKSHREGLEKLKREETNCKARIRTAKAKLEADI</sequence>